<reference evidence="7" key="1">
    <citation type="submission" date="2019-10" db="EMBL/GenBank/DDBJ databases">
        <title>Lactobacillus agilis SY212 Whole Genome Sequencing Project.</title>
        <authorList>
            <person name="Suzuki S."/>
            <person name="Endo A."/>
            <person name="Maeno S."/>
            <person name="Shiwa Y."/>
            <person name="Matsutani M."/>
            <person name="Kajikawa A."/>
        </authorList>
    </citation>
    <scope>NUCLEOTIDE SEQUENCE</scope>
    <source>
        <strain evidence="7">SY212</strain>
    </source>
</reference>
<dbReference type="GO" id="GO:0016052">
    <property type="term" value="P:carbohydrate catabolic process"/>
    <property type="evidence" value="ECO:0007669"/>
    <property type="project" value="TreeGrafter"/>
</dbReference>
<dbReference type="FunFam" id="3.20.20.80:FF:000004">
    <property type="entry name" value="Beta-glucosidase 6-phospho-beta-glucosidase"/>
    <property type="match status" value="1"/>
</dbReference>
<name>A0A6F9XQ20_9LACO</name>
<evidence type="ECO:0000256" key="1">
    <source>
        <dbReference type="ARBA" id="ARBA00010838"/>
    </source>
</evidence>
<dbReference type="Pfam" id="PF00232">
    <property type="entry name" value="Glyco_hydro_1"/>
    <property type="match status" value="1"/>
</dbReference>
<dbReference type="Gene3D" id="3.20.20.80">
    <property type="entry name" value="Glycosidases"/>
    <property type="match status" value="1"/>
</dbReference>
<dbReference type="Proteomes" id="UP000494265">
    <property type="component" value="Unassembled WGS sequence"/>
</dbReference>
<proteinExistence type="inferred from homology"/>
<keyword evidence="2 6" id="KW-0378">Hydrolase</keyword>
<dbReference type="InterPro" id="IPR018120">
    <property type="entry name" value="Glyco_hydro_1_AS"/>
</dbReference>
<dbReference type="InterPro" id="IPR033132">
    <property type="entry name" value="GH_1_N_CS"/>
</dbReference>
<dbReference type="GO" id="GO:0005829">
    <property type="term" value="C:cytosol"/>
    <property type="evidence" value="ECO:0007669"/>
    <property type="project" value="TreeGrafter"/>
</dbReference>
<dbReference type="PROSITE" id="PS00572">
    <property type="entry name" value="GLYCOSYL_HYDROL_F1_1"/>
    <property type="match status" value="1"/>
</dbReference>
<keyword evidence="3 6" id="KW-0326">Glycosidase</keyword>
<dbReference type="InterPro" id="IPR001360">
    <property type="entry name" value="Glyco_hydro_1"/>
</dbReference>
<dbReference type="RefSeq" id="WP_172585393.1">
    <property type="nucleotide sequence ID" value="NZ_BLAM01000236.1"/>
</dbReference>
<evidence type="ECO:0000256" key="5">
    <source>
        <dbReference type="RuleBase" id="RU003690"/>
    </source>
</evidence>
<evidence type="ECO:0000256" key="2">
    <source>
        <dbReference type="ARBA" id="ARBA00022801"/>
    </source>
</evidence>
<evidence type="ECO:0000313" key="7">
    <source>
        <dbReference type="EMBL" id="GET07342.1"/>
    </source>
</evidence>
<protein>
    <submittedName>
        <fullName evidence="7">6-phospho-beta-glucosidase</fullName>
    </submittedName>
</protein>
<sequence length="468" mass="54938">MDKSFLWGGSTSAFQFEGGGHEGRKGKSIYDIREEKTQVKYSVTSDFYHHYKEDIALMAEMGFSAFRMSIAWTRLYPTGVEETPNFEGIKFYQDVFQELKKNKIEPVVTLFHWDMPQYLVEKYDGFKSREIITYFERYAETCFKEFGQYVKYWLTLNENNLAMMIPWMYIKDKNNYPKEEHAQLAWDCYYHSILCHFKAVKRGHELLPDAKFGNMTASAIAYPLTPKPEDVLATQKHNQRTMWDDLDILTSGEINPSFKQRMADEGVVINISDEDRELMADSNAKIDFISFSYYFSLCTQAAENRNNSEAETMQMLYQGFYNPYLSRTSFGWQIDPLGIRIFMNEAYSRYHLPLLVVENGIGVEDEVLTKDKRVHDDYRIDYLAKHIHQIIKTVDEDKTPVLGFLPWGCIDLYSASGNYNKRYGFVYVDFEDDLARYKKDSFWWYKKVIASNGKELEKIDSTDCNKQS</sequence>
<dbReference type="EMBL" id="BLAM01000236">
    <property type="protein sequence ID" value="GET07342.1"/>
    <property type="molecule type" value="Genomic_DNA"/>
</dbReference>
<comment type="similarity">
    <text evidence="1 5">Belongs to the glycosyl hydrolase 1 family.</text>
</comment>
<dbReference type="PANTHER" id="PTHR10353:SF122">
    <property type="entry name" value="6-PHOSPHO-BETA-GLUCOSIDASE ASCB-RELATED"/>
    <property type="match status" value="1"/>
</dbReference>
<dbReference type="PRINTS" id="PR00131">
    <property type="entry name" value="GLHYDRLASE1"/>
</dbReference>
<dbReference type="GO" id="GO:0008422">
    <property type="term" value="F:beta-glucosidase activity"/>
    <property type="evidence" value="ECO:0007669"/>
    <property type="project" value="TreeGrafter"/>
</dbReference>
<dbReference type="PANTHER" id="PTHR10353">
    <property type="entry name" value="GLYCOSYL HYDROLASE"/>
    <property type="match status" value="1"/>
</dbReference>
<comment type="caution">
    <text evidence="7">The sequence shown here is derived from an EMBL/GenBank/DDBJ whole genome shotgun (WGS) entry which is preliminary data.</text>
</comment>
<gene>
    <name evidence="7" type="primary">bglB_5</name>
    <name evidence="7" type="ORF">SY212_23720</name>
</gene>
<evidence type="ECO:0000256" key="4">
    <source>
        <dbReference type="PROSITE-ProRule" id="PRU10055"/>
    </source>
</evidence>
<evidence type="ECO:0000256" key="6">
    <source>
        <dbReference type="RuleBase" id="RU004468"/>
    </source>
</evidence>
<dbReference type="PROSITE" id="PS00653">
    <property type="entry name" value="GLYCOSYL_HYDROL_F1_2"/>
    <property type="match status" value="1"/>
</dbReference>
<dbReference type="SUPFAM" id="SSF51445">
    <property type="entry name" value="(Trans)glycosidases"/>
    <property type="match status" value="1"/>
</dbReference>
<dbReference type="AlphaFoldDB" id="A0A6F9XQ20"/>
<organism evidence="7">
    <name type="scientific">Ligilactobacillus agilis</name>
    <dbReference type="NCBI Taxonomy" id="1601"/>
    <lineage>
        <taxon>Bacteria</taxon>
        <taxon>Bacillati</taxon>
        <taxon>Bacillota</taxon>
        <taxon>Bacilli</taxon>
        <taxon>Lactobacillales</taxon>
        <taxon>Lactobacillaceae</taxon>
        <taxon>Ligilactobacillus</taxon>
    </lineage>
</organism>
<evidence type="ECO:0000256" key="3">
    <source>
        <dbReference type="ARBA" id="ARBA00023295"/>
    </source>
</evidence>
<feature type="active site" description="Nucleophile" evidence="4">
    <location>
        <position position="358"/>
    </location>
</feature>
<accession>A0A6F9XQ20</accession>
<dbReference type="InterPro" id="IPR017853">
    <property type="entry name" value="GH"/>
</dbReference>